<proteinExistence type="predicted"/>
<gene>
    <name evidence="2" type="ORF">Tci_931301</name>
</gene>
<feature type="non-terminal residue" evidence="2">
    <location>
        <position position="65"/>
    </location>
</feature>
<organism evidence="2">
    <name type="scientific">Tanacetum cinerariifolium</name>
    <name type="common">Dalmatian daisy</name>
    <name type="synonym">Chrysanthemum cinerariifolium</name>
    <dbReference type="NCBI Taxonomy" id="118510"/>
    <lineage>
        <taxon>Eukaryota</taxon>
        <taxon>Viridiplantae</taxon>
        <taxon>Streptophyta</taxon>
        <taxon>Embryophyta</taxon>
        <taxon>Tracheophyta</taxon>
        <taxon>Spermatophyta</taxon>
        <taxon>Magnoliopsida</taxon>
        <taxon>eudicotyledons</taxon>
        <taxon>Gunneridae</taxon>
        <taxon>Pentapetalae</taxon>
        <taxon>asterids</taxon>
        <taxon>campanulids</taxon>
        <taxon>Asterales</taxon>
        <taxon>Asteraceae</taxon>
        <taxon>Asteroideae</taxon>
        <taxon>Anthemideae</taxon>
        <taxon>Anthemidinae</taxon>
        <taxon>Tanacetum</taxon>
    </lineage>
</organism>
<protein>
    <submittedName>
        <fullName evidence="2">Uncharacterized protein</fullName>
    </submittedName>
</protein>
<accession>A0A699XGZ9</accession>
<comment type="caution">
    <text evidence="2">The sequence shown here is derived from an EMBL/GenBank/DDBJ whole genome shotgun (WGS) entry which is preliminary data.</text>
</comment>
<feature type="non-terminal residue" evidence="2">
    <location>
        <position position="1"/>
    </location>
</feature>
<feature type="compositionally biased region" description="Basic residues" evidence="1">
    <location>
        <begin position="15"/>
        <end position="24"/>
    </location>
</feature>
<dbReference type="AlphaFoldDB" id="A0A699XGZ9"/>
<evidence type="ECO:0000313" key="2">
    <source>
        <dbReference type="EMBL" id="GFD59332.1"/>
    </source>
</evidence>
<sequence length="65" mass="6934">WGRDLLRPAQERLCGRPRRNRRPANARPGAARQRGLLLHQRAVGGLHAGPREAGAAVAHAAGVSV</sequence>
<evidence type="ECO:0000256" key="1">
    <source>
        <dbReference type="SAM" id="MobiDB-lite"/>
    </source>
</evidence>
<dbReference type="EMBL" id="BKCJ011863660">
    <property type="protein sequence ID" value="GFD59332.1"/>
    <property type="molecule type" value="Genomic_DNA"/>
</dbReference>
<reference evidence="2" key="1">
    <citation type="journal article" date="2019" name="Sci. Rep.">
        <title>Draft genome of Tanacetum cinerariifolium, the natural source of mosquito coil.</title>
        <authorList>
            <person name="Yamashiro T."/>
            <person name="Shiraishi A."/>
            <person name="Satake H."/>
            <person name="Nakayama K."/>
        </authorList>
    </citation>
    <scope>NUCLEOTIDE SEQUENCE</scope>
</reference>
<feature type="compositionally biased region" description="Basic and acidic residues" evidence="1">
    <location>
        <begin position="1"/>
        <end position="14"/>
    </location>
</feature>
<feature type="region of interest" description="Disordered" evidence="1">
    <location>
        <begin position="1"/>
        <end position="33"/>
    </location>
</feature>
<name>A0A699XGZ9_TANCI</name>